<sequence length="673" mass="76299">MEVKNGAIRNLAFMVIAWVRDIFVYVLRTPTRLFFPVESWHLLRANNKVMAMRSTRSRLTRAFSVLLLGTVVVSSATAGTFETDSSAEASLLKRKVRAAIFLHRATFGPTIEEIDALAAEMVAKGTRKACSDWIDDQLALPASLHEPLAIDMYQGDGLVGDESDGDSVWIQRYKFHAWWHNALNAEDQLRQRMAWALIQILVTSEDGAGFNDRNLGNGRPTGQNLPRWLGVVDYYDTLVSGAFGNYRDLLENVTYHPIMGVYLSSMRNRKTDGVRVPDENYAREIMQLFTIGLYELNLDGSPKRTTQGELIPTYDNDTIQELAKVFTGLTFQPNASNNWNTFWSGNDFDLPMAMYQPEHDTTPKVLFGGAYTIDDPQSDGENEIDEALDILFEHDNTAPFIAYRLIQRFVKSNPSRGYVRRVARKFENNGQGVRGDLGAVVKAVLLDPEAWRSVRIVQRRSPDRVIVTSRGTEYSRLREPLLRYAHFMRSAHPTTNYGGDGLFRIRPIDWVIVQESYRSPSVFNFWLTDYQPAGDIVSFQPSRRITNGALVAPEFQMKTSVTSNYFIQLFIWQLDSAEFNVGNNQPDKKFFFNWDAEKAMVEASEGDEGLVNLVDYLDLLHCCGTMPQEYKDKIVEIVNYETRNQTADADYSKRRFVGAALAVLASPFCAIAE</sequence>
<feature type="transmembrane region" description="Helical" evidence="1">
    <location>
        <begin position="62"/>
        <end position="81"/>
    </location>
</feature>
<proteinExistence type="predicted"/>
<keyword evidence="1" id="KW-0812">Transmembrane</keyword>
<name>A0A5C5WRB7_9BACT</name>
<keyword evidence="1" id="KW-1133">Transmembrane helix</keyword>
<dbReference type="Proteomes" id="UP000316598">
    <property type="component" value="Unassembled WGS sequence"/>
</dbReference>
<protein>
    <recommendedName>
        <fullName evidence="4">DUF1800 domain-containing protein</fullName>
    </recommendedName>
</protein>
<accession>A0A5C5WRB7</accession>
<dbReference type="PANTHER" id="PTHR43737:SF1">
    <property type="entry name" value="DUF1501 DOMAIN-CONTAINING PROTEIN"/>
    <property type="match status" value="1"/>
</dbReference>
<keyword evidence="1" id="KW-0472">Membrane</keyword>
<organism evidence="2 3">
    <name type="scientific">Rubripirellula amarantea</name>
    <dbReference type="NCBI Taxonomy" id="2527999"/>
    <lineage>
        <taxon>Bacteria</taxon>
        <taxon>Pseudomonadati</taxon>
        <taxon>Planctomycetota</taxon>
        <taxon>Planctomycetia</taxon>
        <taxon>Pirellulales</taxon>
        <taxon>Pirellulaceae</taxon>
        <taxon>Rubripirellula</taxon>
    </lineage>
</organism>
<keyword evidence="3" id="KW-1185">Reference proteome</keyword>
<dbReference type="OrthoDB" id="9772295at2"/>
<dbReference type="EMBL" id="SJPI01000001">
    <property type="protein sequence ID" value="TWT53118.1"/>
    <property type="molecule type" value="Genomic_DNA"/>
</dbReference>
<comment type="caution">
    <text evidence="2">The sequence shown here is derived from an EMBL/GenBank/DDBJ whole genome shotgun (WGS) entry which is preliminary data.</text>
</comment>
<evidence type="ECO:0000256" key="1">
    <source>
        <dbReference type="SAM" id="Phobius"/>
    </source>
</evidence>
<dbReference type="Pfam" id="PF08811">
    <property type="entry name" value="DUF1800"/>
    <property type="match status" value="1"/>
</dbReference>
<gene>
    <name evidence="2" type="ORF">Pla22_07460</name>
</gene>
<reference evidence="2 3" key="1">
    <citation type="submission" date="2019-02" db="EMBL/GenBank/DDBJ databases">
        <title>Deep-cultivation of Planctomycetes and their phenomic and genomic characterization uncovers novel biology.</title>
        <authorList>
            <person name="Wiegand S."/>
            <person name="Jogler M."/>
            <person name="Boedeker C."/>
            <person name="Pinto D."/>
            <person name="Vollmers J."/>
            <person name="Rivas-Marin E."/>
            <person name="Kohn T."/>
            <person name="Peeters S.H."/>
            <person name="Heuer A."/>
            <person name="Rast P."/>
            <person name="Oberbeckmann S."/>
            <person name="Bunk B."/>
            <person name="Jeske O."/>
            <person name="Meyerdierks A."/>
            <person name="Storesund J.E."/>
            <person name="Kallscheuer N."/>
            <person name="Luecker S."/>
            <person name="Lage O.M."/>
            <person name="Pohl T."/>
            <person name="Merkel B.J."/>
            <person name="Hornburger P."/>
            <person name="Mueller R.-W."/>
            <person name="Bruemmer F."/>
            <person name="Labrenz M."/>
            <person name="Spormann A.M."/>
            <person name="Op Den Camp H."/>
            <person name="Overmann J."/>
            <person name="Amann R."/>
            <person name="Jetten M.S.M."/>
            <person name="Mascher T."/>
            <person name="Medema M.H."/>
            <person name="Devos D.P."/>
            <person name="Kaster A.-K."/>
            <person name="Ovreas L."/>
            <person name="Rohde M."/>
            <person name="Galperin M.Y."/>
            <person name="Jogler C."/>
        </authorList>
    </citation>
    <scope>NUCLEOTIDE SEQUENCE [LARGE SCALE GENOMIC DNA]</scope>
    <source>
        <strain evidence="2 3">Pla22</strain>
    </source>
</reference>
<evidence type="ECO:0000313" key="2">
    <source>
        <dbReference type="EMBL" id="TWT53118.1"/>
    </source>
</evidence>
<evidence type="ECO:0000313" key="3">
    <source>
        <dbReference type="Proteomes" id="UP000316598"/>
    </source>
</evidence>
<evidence type="ECO:0008006" key="4">
    <source>
        <dbReference type="Google" id="ProtNLM"/>
    </source>
</evidence>
<dbReference type="PANTHER" id="PTHR43737">
    <property type="entry name" value="BLL7424 PROTEIN"/>
    <property type="match status" value="1"/>
</dbReference>
<dbReference type="InterPro" id="IPR014917">
    <property type="entry name" value="DUF1800"/>
</dbReference>
<dbReference type="AlphaFoldDB" id="A0A5C5WRB7"/>